<dbReference type="InterPro" id="IPR038357">
    <property type="entry name" value="KEN_sf"/>
</dbReference>
<evidence type="ECO:0000256" key="3">
    <source>
        <dbReference type="ARBA" id="ARBA00022527"/>
    </source>
</evidence>
<dbReference type="GO" id="GO:0008270">
    <property type="term" value="F:zinc ion binding"/>
    <property type="evidence" value="ECO:0007669"/>
    <property type="project" value="UniProtKB-KW"/>
</dbReference>
<feature type="zinc finger region" description="C3H1-type" evidence="11">
    <location>
        <begin position="1469"/>
        <end position="1501"/>
    </location>
</feature>
<dbReference type="PANTHER" id="PTHR13954">
    <property type="entry name" value="IRE1-RELATED"/>
    <property type="match status" value="1"/>
</dbReference>
<evidence type="ECO:0000313" key="16">
    <source>
        <dbReference type="EMBL" id="KAL3756407.1"/>
    </source>
</evidence>
<keyword evidence="8" id="KW-0418">Kinase</keyword>
<evidence type="ECO:0000256" key="11">
    <source>
        <dbReference type="PROSITE-ProRule" id="PRU00723"/>
    </source>
</evidence>
<dbReference type="InterPro" id="IPR008271">
    <property type="entry name" value="Ser/Thr_kinase_AS"/>
</dbReference>
<dbReference type="FunFam" id="3.30.200.20:FF:000077">
    <property type="entry name" value="Putative Serine/threonine-protein kinase/endoribonuclease IRE1"/>
    <property type="match status" value="1"/>
</dbReference>
<gene>
    <name evidence="16" type="ORF">ACHAWU_007678</name>
</gene>
<dbReference type="PANTHER" id="PTHR13954:SF6">
    <property type="entry name" value="NON-SPECIFIC SERINE_THREONINE PROTEIN KINASE"/>
    <property type="match status" value="1"/>
</dbReference>
<evidence type="ECO:0000259" key="14">
    <source>
        <dbReference type="PROSITE" id="PS50103"/>
    </source>
</evidence>
<dbReference type="SMART" id="SM00580">
    <property type="entry name" value="PUG"/>
    <property type="match status" value="1"/>
</dbReference>
<evidence type="ECO:0000256" key="6">
    <source>
        <dbReference type="ARBA" id="ARBA00022729"/>
    </source>
</evidence>
<dbReference type="Gene3D" id="3.30.200.20">
    <property type="entry name" value="Phosphorylase Kinase, domain 1"/>
    <property type="match status" value="1"/>
</dbReference>
<comment type="caution">
    <text evidence="16">The sequence shown here is derived from an EMBL/GenBank/DDBJ whole genome shotgun (WGS) entry which is preliminary data.</text>
</comment>
<keyword evidence="17" id="KW-1185">Reference proteome</keyword>
<sequence>MNTSCAPSDSDNNSTQLNHYCTACNCSHQSICSSSFQSNGNHHLSRHHSSRASTKPMRVGNSHLVPLATFTAILDSKLSISRISLLLLCLGLIASSSMNNFAFATATTTGTNSSVTSILIEGGDNSLHNIHNNYGQPPKNVQGNNISDEEIDGDDENDVDDVYLLENNAQHARTSNGRRNPQMKLRPQTDDNKDVIDDDPKDNNDSEKERDSVLILSAVDGTLAGVSRSSGQILWRKSRVRTEDEEGATEEVKVPDEWNAVLSPLVSTTSKALSAHKSPDKQRTGHEYQWQAVPSIDGTVYLTGGGNAADNDGDGYSGQELSVSIHIRDLVNKAPFVDAQQRFFVGSRRAMVAALDERTGEILRVIPKWNQDTDDDDGDGELPSALEGRDVVWVGRLEHTVIVHDLRKGTVDFEFSVAEILSVEEMIHGDRQQPGMPSPFSIQDKVGDATPDIDIIQEEEEMNRIVTEFIADALRHPGDRILRLPAPDEPDDKDIPEGAKRSLTSNRGSPFLVSTPTGNVAFRDDADSSTVGWISFDMLDSPVVYAIEASTGHKIRVNMLDDSSLPLAGTEKNSLSRMLEQQIASLEQSLPQPAGMIDDACRDDKTGECRAVGFSAQGSVVGALQNGQIYALPLGERISRPRSPLELPQPHPIASEVANVNSVDEFKQSVLSTQHATIGFHEHRHDASDDADSGDKQLIHLDDRSRHSCTPASPLYPGCLIGASIMLGNLLDMDGNLDMASVFASSDLDYDLYLDMLEGNSRKKNSFFQRFVGIMSSWIAPLVALIFVVSFEIGRRERLKAEAKSLTIELTGDRVATEKKAQNNSKSDGGVIQLSDEILGYGGHGTIVYKGVLDKRQVAVKRMLNMYHASADREISLLIESDGHPNVVRYFLKEMRGDFVYLALELCDMSLNDLIVSMSKYRNMRKESIQPMNSYDDFELATKILLHQIASGVRHLHSLRIVHRDLKPQNILLALRSKSKPVVKPGESESETELNGHRSSTCIDTTTVVEYFKNQDYVPKISDMGLGKQLAGQSSFGLSTLGTGSVGGGLAGDAGAGAGSVGWQAPEVMAQRWSPEASSNDASEILLEASPIESGVNRTSRSVDIFSLGCIFFCTLLPGYHPFGEWYEREANIMKNTPNRDDLEFVPPEARDLILLMISRDAKARPTADEVCEHPFFWSMAKRLKFLCDVSDRIESFSTSQDKDDSVTPASMMIAIEKGAVGIVGTSWEKKLDPELMEASLSRRTYDPSSLRDCLRMIRNKHHHYDELPASLKTRIGSSTDGLSIYITRAFPGLLMHCYNFCVANLGADDSLSADYKLPISRNSKAKSNNYENMTKAVLTDMLDLPKTMATIPDDEVEQEHEVEQQSGDVSPELEEEPGVTATSPPLQHEHQSMDVSSENPLPREDNTGDTLLQCGGDLSGIVVWSGSTAARELKCRGWYRSDDDWTQRLDAKLRKRDSNLARFVDDPKFRTRLCNYWDSSQGVHCPMRKKNKCIFAHGPIELRVKGGKHHRWGTLVNKFGICANPRASGGEDTYGAARTIEKTRKEQGQWAVDSKQKKPQVAKQGQVKKKTAETS</sequence>
<dbReference type="Gene3D" id="2.130.10.10">
    <property type="entry name" value="YVTN repeat-like/Quinoprotein amine dehydrogenase"/>
    <property type="match status" value="1"/>
</dbReference>
<dbReference type="InterPro" id="IPR045133">
    <property type="entry name" value="IRE1/2-like"/>
</dbReference>
<dbReference type="InterPro" id="IPR011009">
    <property type="entry name" value="Kinase-like_dom_sf"/>
</dbReference>
<feature type="domain" description="C3H1-type" evidence="14">
    <location>
        <begin position="1469"/>
        <end position="1501"/>
    </location>
</feature>
<dbReference type="Proteomes" id="UP001530293">
    <property type="component" value="Unassembled WGS sequence"/>
</dbReference>
<feature type="compositionally biased region" description="Polar residues" evidence="12">
    <location>
        <begin position="129"/>
        <end position="143"/>
    </location>
</feature>
<dbReference type="Gene3D" id="1.10.510.10">
    <property type="entry name" value="Transferase(Phosphotransferase) domain 1"/>
    <property type="match status" value="1"/>
</dbReference>
<feature type="compositionally biased region" description="Acidic residues" evidence="12">
    <location>
        <begin position="147"/>
        <end position="156"/>
    </location>
</feature>
<evidence type="ECO:0000259" key="15">
    <source>
        <dbReference type="PROSITE" id="PS51392"/>
    </source>
</evidence>
<dbReference type="Pfam" id="PF00069">
    <property type="entry name" value="Pkinase"/>
    <property type="match status" value="1"/>
</dbReference>
<dbReference type="EC" id="2.7.11.1" evidence="2"/>
<proteinExistence type="predicted"/>
<feature type="domain" description="KEN" evidence="15">
    <location>
        <begin position="1180"/>
        <end position="1318"/>
    </location>
</feature>
<dbReference type="Gene3D" id="4.10.1000.10">
    <property type="entry name" value="Zinc finger, CCCH-type"/>
    <property type="match status" value="1"/>
</dbReference>
<dbReference type="PROSITE" id="PS50103">
    <property type="entry name" value="ZF_C3H1"/>
    <property type="match status" value="1"/>
</dbReference>
<keyword evidence="9" id="KW-0067">ATP-binding</keyword>
<evidence type="ECO:0000256" key="9">
    <source>
        <dbReference type="ARBA" id="ARBA00022840"/>
    </source>
</evidence>
<evidence type="ECO:0000259" key="13">
    <source>
        <dbReference type="PROSITE" id="PS50011"/>
    </source>
</evidence>
<keyword evidence="5" id="KW-0812">Transmembrane</keyword>
<feature type="region of interest" description="Disordered" evidence="12">
    <location>
        <begin position="129"/>
        <end position="156"/>
    </location>
</feature>
<evidence type="ECO:0000256" key="12">
    <source>
        <dbReference type="SAM" id="MobiDB-lite"/>
    </source>
</evidence>
<organism evidence="16 17">
    <name type="scientific">Discostella pseudostelligera</name>
    <dbReference type="NCBI Taxonomy" id="259834"/>
    <lineage>
        <taxon>Eukaryota</taxon>
        <taxon>Sar</taxon>
        <taxon>Stramenopiles</taxon>
        <taxon>Ochrophyta</taxon>
        <taxon>Bacillariophyta</taxon>
        <taxon>Coscinodiscophyceae</taxon>
        <taxon>Thalassiosirophycidae</taxon>
        <taxon>Stephanodiscales</taxon>
        <taxon>Stephanodiscaceae</taxon>
        <taxon>Discostella</taxon>
    </lineage>
</organism>
<keyword evidence="11" id="KW-0863">Zinc-finger</keyword>
<dbReference type="Gene3D" id="1.20.1440.180">
    <property type="entry name" value="KEN domain"/>
    <property type="match status" value="1"/>
</dbReference>
<feature type="compositionally biased region" description="Basic and acidic residues" evidence="12">
    <location>
        <begin position="201"/>
        <end position="212"/>
    </location>
</feature>
<dbReference type="InterPro" id="IPR010513">
    <property type="entry name" value="KEN_dom"/>
</dbReference>
<dbReference type="EMBL" id="JALLBG020000305">
    <property type="protein sequence ID" value="KAL3756407.1"/>
    <property type="molecule type" value="Genomic_DNA"/>
</dbReference>
<dbReference type="Pfam" id="PF06479">
    <property type="entry name" value="Ribonuc_2-5A"/>
    <property type="match status" value="1"/>
</dbReference>
<evidence type="ECO:0000256" key="2">
    <source>
        <dbReference type="ARBA" id="ARBA00012513"/>
    </source>
</evidence>
<dbReference type="PROSITE" id="PS00108">
    <property type="entry name" value="PROTEIN_KINASE_ST"/>
    <property type="match status" value="1"/>
</dbReference>
<feature type="compositionally biased region" description="Polar residues" evidence="12">
    <location>
        <begin position="502"/>
        <end position="515"/>
    </location>
</feature>
<dbReference type="InterPro" id="IPR011047">
    <property type="entry name" value="Quinoprotein_ADH-like_sf"/>
</dbReference>
<evidence type="ECO:0000256" key="5">
    <source>
        <dbReference type="ARBA" id="ARBA00022692"/>
    </source>
</evidence>
<dbReference type="InterPro" id="IPR000719">
    <property type="entry name" value="Prot_kinase_dom"/>
</dbReference>
<feature type="region of interest" description="Disordered" evidence="12">
    <location>
        <begin position="1356"/>
        <end position="1411"/>
    </location>
</feature>
<feature type="region of interest" description="Disordered" evidence="12">
    <location>
        <begin position="480"/>
        <end position="515"/>
    </location>
</feature>
<reference evidence="16 17" key="1">
    <citation type="submission" date="2024-10" db="EMBL/GenBank/DDBJ databases">
        <title>Updated reference genomes for cyclostephanoid diatoms.</title>
        <authorList>
            <person name="Roberts W.R."/>
            <person name="Alverson A.J."/>
        </authorList>
    </citation>
    <scope>NUCLEOTIDE SEQUENCE [LARGE SCALE GENOMIC DNA]</scope>
    <source>
        <strain evidence="16 17">AJA232-27</strain>
    </source>
</reference>
<keyword evidence="7" id="KW-0547">Nucleotide-binding</keyword>
<keyword evidence="4" id="KW-0808">Transferase</keyword>
<dbReference type="PROSITE" id="PS50011">
    <property type="entry name" value="PROTEIN_KINASE_DOM"/>
    <property type="match status" value="1"/>
</dbReference>
<evidence type="ECO:0000256" key="7">
    <source>
        <dbReference type="ARBA" id="ARBA00022741"/>
    </source>
</evidence>
<keyword evidence="11" id="KW-0862">Zinc</keyword>
<protein>
    <recommendedName>
        <fullName evidence="2">non-specific serine/threonine protein kinase</fullName>
        <ecNumber evidence="2">2.7.11.1</ecNumber>
    </recommendedName>
</protein>
<keyword evidence="6" id="KW-0732">Signal</keyword>
<feature type="domain" description="Protein kinase" evidence="13">
    <location>
        <begin position="833"/>
        <end position="1177"/>
    </location>
</feature>
<comment type="subcellular location">
    <subcellularLocation>
        <location evidence="1">Membrane</location>
        <topology evidence="1">Single-pass type I membrane protein</topology>
    </subcellularLocation>
</comment>
<dbReference type="SUPFAM" id="SSF56112">
    <property type="entry name" value="Protein kinase-like (PK-like)"/>
    <property type="match status" value="1"/>
</dbReference>
<dbReference type="GO" id="GO:0004674">
    <property type="term" value="F:protein serine/threonine kinase activity"/>
    <property type="evidence" value="ECO:0007669"/>
    <property type="project" value="UniProtKB-KW"/>
</dbReference>
<dbReference type="GO" id="GO:0005524">
    <property type="term" value="F:ATP binding"/>
    <property type="evidence" value="ECO:0007669"/>
    <property type="project" value="UniProtKB-KW"/>
</dbReference>
<evidence type="ECO:0000256" key="8">
    <source>
        <dbReference type="ARBA" id="ARBA00022777"/>
    </source>
</evidence>
<name>A0ABD3LYE1_9STRA</name>
<feature type="compositionally biased region" description="Polar residues" evidence="12">
    <location>
        <begin position="169"/>
        <end position="179"/>
    </location>
</feature>
<evidence type="ECO:0000256" key="4">
    <source>
        <dbReference type="ARBA" id="ARBA00022679"/>
    </source>
</evidence>
<dbReference type="PROSITE" id="PS51392">
    <property type="entry name" value="KEN"/>
    <property type="match status" value="1"/>
</dbReference>
<keyword evidence="11" id="KW-0479">Metal-binding</keyword>
<dbReference type="GO" id="GO:0016020">
    <property type="term" value="C:membrane"/>
    <property type="evidence" value="ECO:0007669"/>
    <property type="project" value="UniProtKB-SubCell"/>
</dbReference>
<dbReference type="InterPro" id="IPR000571">
    <property type="entry name" value="Znf_CCCH"/>
</dbReference>
<accession>A0ABD3LYE1</accession>
<dbReference type="SMART" id="SM00220">
    <property type="entry name" value="S_TKc"/>
    <property type="match status" value="1"/>
</dbReference>
<keyword evidence="3" id="KW-0723">Serine/threonine-protein kinase</keyword>
<feature type="region of interest" description="Disordered" evidence="12">
    <location>
        <begin position="169"/>
        <end position="212"/>
    </location>
</feature>
<evidence type="ECO:0000313" key="17">
    <source>
        <dbReference type="Proteomes" id="UP001530293"/>
    </source>
</evidence>
<dbReference type="InterPro" id="IPR015943">
    <property type="entry name" value="WD40/YVTN_repeat-like_dom_sf"/>
</dbReference>
<keyword evidence="10" id="KW-1133">Transmembrane helix</keyword>
<keyword evidence="10" id="KW-0472">Membrane</keyword>
<evidence type="ECO:0000256" key="1">
    <source>
        <dbReference type="ARBA" id="ARBA00004479"/>
    </source>
</evidence>
<dbReference type="SUPFAM" id="SSF50998">
    <property type="entry name" value="Quinoprotein alcohol dehydrogenase-like"/>
    <property type="match status" value="1"/>
</dbReference>
<feature type="region of interest" description="Disordered" evidence="12">
    <location>
        <begin position="1537"/>
        <end position="1576"/>
    </location>
</feature>
<evidence type="ECO:0000256" key="10">
    <source>
        <dbReference type="ARBA" id="ARBA00022989"/>
    </source>
</evidence>